<keyword evidence="3" id="KW-1185">Reference proteome</keyword>
<gene>
    <name evidence="2" type="ORF">ARMGADRAFT_1078477</name>
</gene>
<reference evidence="3" key="1">
    <citation type="journal article" date="2017" name="Nat. Ecol. Evol.">
        <title>Genome expansion and lineage-specific genetic innovations in the forest pathogenic fungi Armillaria.</title>
        <authorList>
            <person name="Sipos G."/>
            <person name="Prasanna A.N."/>
            <person name="Walter M.C."/>
            <person name="O'Connor E."/>
            <person name="Balint B."/>
            <person name="Krizsan K."/>
            <person name="Kiss B."/>
            <person name="Hess J."/>
            <person name="Varga T."/>
            <person name="Slot J."/>
            <person name="Riley R."/>
            <person name="Boka B."/>
            <person name="Rigling D."/>
            <person name="Barry K."/>
            <person name="Lee J."/>
            <person name="Mihaltcheva S."/>
            <person name="LaButti K."/>
            <person name="Lipzen A."/>
            <person name="Waldron R."/>
            <person name="Moloney N.M."/>
            <person name="Sperisen C."/>
            <person name="Kredics L."/>
            <person name="Vagvoelgyi C."/>
            <person name="Patrignani A."/>
            <person name="Fitzpatrick D."/>
            <person name="Nagy I."/>
            <person name="Doyle S."/>
            <person name="Anderson J.B."/>
            <person name="Grigoriev I.V."/>
            <person name="Gueldener U."/>
            <person name="Muensterkoetter M."/>
            <person name="Nagy L.G."/>
        </authorList>
    </citation>
    <scope>NUCLEOTIDE SEQUENCE [LARGE SCALE GENOMIC DNA]</scope>
    <source>
        <strain evidence="3">Ar21-2</strain>
    </source>
</reference>
<feature type="region of interest" description="Disordered" evidence="1">
    <location>
        <begin position="308"/>
        <end position="367"/>
    </location>
</feature>
<dbReference type="GO" id="GO:0000506">
    <property type="term" value="C:glycosylphosphatidylinositol-N-acetylglucosaminyltransferase (GPI-GnT) complex"/>
    <property type="evidence" value="ECO:0007669"/>
    <property type="project" value="TreeGrafter"/>
</dbReference>
<protein>
    <submittedName>
        <fullName evidence="2">Uncharacterized protein</fullName>
    </submittedName>
</protein>
<evidence type="ECO:0000313" key="2">
    <source>
        <dbReference type="EMBL" id="PBK94591.1"/>
    </source>
</evidence>
<dbReference type="InParanoid" id="A0A2H3DH87"/>
<dbReference type="GO" id="GO:0017176">
    <property type="term" value="F:phosphatidylinositol N-acetylglucosaminyltransferase activity"/>
    <property type="evidence" value="ECO:0007669"/>
    <property type="project" value="TreeGrafter"/>
</dbReference>
<evidence type="ECO:0000256" key="1">
    <source>
        <dbReference type="SAM" id="MobiDB-lite"/>
    </source>
</evidence>
<proteinExistence type="predicted"/>
<dbReference type="STRING" id="47427.A0A2H3DH87"/>
<sequence>MLTRNNARQCRKYAPIPISTHPRNSRINIKGNRLRARYPSLVETMNKHWDVLSLSPIHRKTTAMVKTAAYWTTTTGDDALAAKVKEGHGGMYCRAVGEARQAGNAQDNGRVAVLLSAQELINGSINVIDAVSDILIAASPVISCSIPGTICRRSSMMISKLDCVFEWYLPITLFQTFAVQTRLLIPQVCLPPACVPRVRDKVYVIPNALVPEHFQPGTLKTSDIVTIVVLSRLAYRKSIDLLVVTAPRICNAFPNVRFVVVIDLPQMREKHNLQDRIELLGPIRPNAICSVLMRGAIFLDTSLTDPLVSPSSRRLTQGYPLASRPAPSAPCNAFSPSTSATSPTTPPTDPPSALKPLSPFPPHSSLISSGSRKYYRIRRRRHKYIHH</sequence>
<name>A0A2H3DH87_ARMGA</name>
<dbReference type="Gene3D" id="3.40.50.2000">
    <property type="entry name" value="Glycogen Phosphorylase B"/>
    <property type="match status" value="2"/>
</dbReference>
<dbReference type="PANTHER" id="PTHR45871">
    <property type="entry name" value="N-ACETYLGLUCOSAMINYL-PHOSPHATIDYLINOSITOL BIOSYNTHETIC PROTEIN"/>
    <property type="match status" value="1"/>
</dbReference>
<dbReference type="AlphaFoldDB" id="A0A2H3DH87"/>
<accession>A0A2H3DH87</accession>
<dbReference type="SUPFAM" id="SSF53756">
    <property type="entry name" value="UDP-Glycosyltransferase/glycogen phosphorylase"/>
    <property type="match status" value="1"/>
</dbReference>
<dbReference type="Proteomes" id="UP000217790">
    <property type="component" value="Unassembled WGS sequence"/>
</dbReference>
<organism evidence="2 3">
    <name type="scientific">Armillaria gallica</name>
    <name type="common">Bulbous honey fungus</name>
    <name type="synonym">Armillaria bulbosa</name>
    <dbReference type="NCBI Taxonomy" id="47427"/>
    <lineage>
        <taxon>Eukaryota</taxon>
        <taxon>Fungi</taxon>
        <taxon>Dikarya</taxon>
        <taxon>Basidiomycota</taxon>
        <taxon>Agaricomycotina</taxon>
        <taxon>Agaricomycetes</taxon>
        <taxon>Agaricomycetidae</taxon>
        <taxon>Agaricales</taxon>
        <taxon>Marasmiineae</taxon>
        <taxon>Physalacriaceae</taxon>
        <taxon>Armillaria</taxon>
    </lineage>
</organism>
<dbReference type="EMBL" id="KZ293653">
    <property type="protein sequence ID" value="PBK94591.1"/>
    <property type="molecule type" value="Genomic_DNA"/>
</dbReference>
<dbReference type="GO" id="GO:0006506">
    <property type="term" value="P:GPI anchor biosynthetic process"/>
    <property type="evidence" value="ECO:0007669"/>
    <property type="project" value="TreeGrafter"/>
</dbReference>
<dbReference type="PANTHER" id="PTHR45871:SF1">
    <property type="entry name" value="PHOSPHATIDYLINOSITOL N-ACETYLGLUCOSAMINYLTRANSFERASE SUBUNIT A"/>
    <property type="match status" value="1"/>
</dbReference>
<evidence type="ECO:0000313" key="3">
    <source>
        <dbReference type="Proteomes" id="UP000217790"/>
    </source>
</evidence>
<dbReference type="OrthoDB" id="3110375at2759"/>